<dbReference type="InterPro" id="IPR001647">
    <property type="entry name" value="HTH_TetR"/>
</dbReference>
<comment type="caution">
    <text evidence="4">The sequence shown here is derived from an EMBL/GenBank/DDBJ whole genome shotgun (WGS) entry which is preliminary data.</text>
</comment>
<evidence type="ECO:0000259" key="3">
    <source>
        <dbReference type="PROSITE" id="PS50977"/>
    </source>
</evidence>
<dbReference type="SUPFAM" id="SSF46689">
    <property type="entry name" value="Homeodomain-like"/>
    <property type="match status" value="1"/>
</dbReference>
<dbReference type="EMBL" id="AODF01000033">
    <property type="protein sequence ID" value="EUJ27209.1"/>
    <property type="molecule type" value="Genomic_DNA"/>
</dbReference>
<protein>
    <submittedName>
        <fullName evidence="4">TetR family transcriptional regulator</fullName>
    </submittedName>
</protein>
<name>A0ABP3AV08_9LIST</name>
<keyword evidence="5" id="KW-1185">Reference proteome</keyword>
<accession>A0ABP3AV08</accession>
<dbReference type="RefSeq" id="WP_036098227.1">
    <property type="nucleotide sequence ID" value="NZ_AODF01000033.1"/>
</dbReference>
<evidence type="ECO:0000313" key="4">
    <source>
        <dbReference type="EMBL" id="EUJ27209.1"/>
    </source>
</evidence>
<dbReference type="Pfam" id="PF00440">
    <property type="entry name" value="TetR_N"/>
    <property type="match status" value="1"/>
</dbReference>
<dbReference type="PRINTS" id="PR00455">
    <property type="entry name" value="HTHTETR"/>
</dbReference>
<evidence type="ECO:0000256" key="1">
    <source>
        <dbReference type="ARBA" id="ARBA00023125"/>
    </source>
</evidence>
<dbReference type="PROSITE" id="PS50977">
    <property type="entry name" value="HTH_TETR_2"/>
    <property type="match status" value="1"/>
</dbReference>
<reference evidence="4 5" key="1">
    <citation type="journal article" date="2014" name="Int. J. Syst. Evol. Microbiol.">
        <title>Listeria floridensis sp. nov., Listeria aquatica sp. nov., Listeria cornellensis sp. nov., Listeria riparia sp. nov. and Listeria grandensis sp. nov., from agricultural and natural environments.</title>
        <authorList>
            <person name="den Bakker H.C."/>
            <person name="Warchocki S."/>
            <person name="Wright E.M."/>
            <person name="Allred A.F."/>
            <person name="Ahlstrom C."/>
            <person name="Manuel C.S."/>
            <person name="Stasiewicz M.J."/>
            <person name="Burrell A."/>
            <person name="Roof S."/>
            <person name="Strawn L."/>
            <person name="Fortes E.D."/>
            <person name="Nightingale K.K."/>
            <person name="Kephart D."/>
            <person name="Wiedmann M."/>
        </authorList>
    </citation>
    <scope>NUCLEOTIDE SEQUENCE [LARGE SCALE GENOMIC DNA]</scope>
    <source>
        <strain evidence="4 5">FSL S10-1187</strain>
    </source>
</reference>
<proteinExistence type="predicted"/>
<keyword evidence="1 2" id="KW-0238">DNA-binding</keyword>
<dbReference type="Proteomes" id="UP000019249">
    <property type="component" value="Unassembled WGS sequence"/>
</dbReference>
<evidence type="ECO:0000256" key="2">
    <source>
        <dbReference type="PROSITE-ProRule" id="PRU00335"/>
    </source>
</evidence>
<evidence type="ECO:0000313" key="5">
    <source>
        <dbReference type="Proteomes" id="UP000019249"/>
    </source>
</evidence>
<gene>
    <name evidence="4" type="ORF">MFLO_13635</name>
</gene>
<feature type="DNA-binding region" description="H-T-H motif" evidence="2">
    <location>
        <begin position="24"/>
        <end position="43"/>
    </location>
</feature>
<dbReference type="Gene3D" id="1.10.357.10">
    <property type="entry name" value="Tetracycline Repressor, domain 2"/>
    <property type="match status" value="1"/>
</dbReference>
<sequence length="189" mass="21878">MITNESIMEATLEMVAKNGIKASTTRQLAEAAGINEATIFKKFKNKDNLIHMTLEFQFEMIKTEIDEFFAKEMTESRLFLREVSQFILELYDRYRAFMVISVKEMGSKDMEFINPTVVEYLYEQVNAKIKTFMDEKVQPEQSETVALVLNSVILLTMVERVNDDVYDRPPKITINAELLANLLGKLIKE</sequence>
<feature type="domain" description="HTH tetR-type" evidence="3">
    <location>
        <begin position="1"/>
        <end position="61"/>
    </location>
</feature>
<dbReference type="InterPro" id="IPR009057">
    <property type="entry name" value="Homeodomain-like_sf"/>
</dbReference>
<organism evidence="4 5">
    <name type="scientific">Listeria floridensis FSL S10-1187</name>
    <dbReference type="NCBI Taxonomy" id="1265817"/>
    <lineage>
        <taxon>Bacteria</taxon>
        <taxon>Bacillati</taxon>
        <taxon>Bacillota</taxon>
        <taxon>Bacilli</taxon>
        <taxon>Bacillales</taxon>
        <taxon>Listeriaceae</taxon>
        <taxon>Listeria</taxon>
    </lineage>
</organism>